<evidence type="ECO:0000313" key="3">
    <source>
        <dbReference type="EMBL" id="SVD71313.1"/>
    </source>
</evidence>
<dbReference type="GO" id="GO:0046034">
    <property type="term" value="P:ATP metabolic process"/>
    <property type="evidence" value="ECO:0007669"/>
    <property type="project" value="InterPro"/>
</dbReference>
<dbReference type="Gene3D" id="2.40.30.20">
    <property type="match status" value="1"/>
</dbReference>
<evidence type="ECO:0000256" key="1">
    <source>
        <dbReference type="ARBA" id="ARBA00008936"/>
    </source>
</evidence>
<evidence type="ECO:0008006" key="4">
    <source>
        <dbReference type="Google" id="ProtNLM"/>
    </source>
</evidence>
<dbReference type="EMBL" id="UINC01168333">
    <property type="protein sequence ID" value="SVD71313.1"/>
    <property type="molecule type" value="Genomic_DNA"/>
</dbReference>
<organism evidence="3">
    <name type="scientific">marine metagenome</name>
    <dbReference type="NCBI Taxonomy" id="408172"/>
    <lineage>
        <taxon>unclassified sequences</taxon>
        <taxon>metagenomes</taxon>
        <taxon>ecological metagenomes</taxon>
    </lineage>
</organism>
<sequence length="61" mass="6723">MEIKTEEITSLLKQQLDDYKIDIDISEVGEVINVGDGVARVSGLRNVMSSELVELPNDVFG</sequence>
<evidence type="ECO:0000256" key="2">
    <source>
        <dbReference type="ARBA" id="ARBA00022448"/>
    </source>
</evidence>
<gene>
    <name evidence="3" type="ORF">METZ01_LOCUS424167</name>
</gene>
<proteinExistence type="inferred from homology"/>
<feature type="non-terminal residue" evidence="3">
    <location>
        <position position="61"/>
    </location>
</feature>
<dbReference type="SUPFAM" id="SSF50615">
    <property type="entry name" value="N-terminal domain of alpha and beta subunits of F1 ATP synthase"/>
    <property type="match status" value="1"/>
</dbReference>
<name>A0A382XK34_9ZZZZ</name>
<protein>
    <recommendedName>
        <fullName evidence="4">ATPase F1/V1/A1 complex alpha/beta subunit N-terminal domain-containing protein</fullName>
    </recommendedName>
</protein>
<reference evidence="3" key="1">
    <citation type="submission" date="2018-05" db="EMBL/GenBank/DDBJ databases">
        <authorList>
            <person name="Lanie J.A."/>
            <person name="Ng W.-L."/>
            <person name="Kazmierczak K.M."/>
            <person name="Andrzejewski T.M."/>
            <person name="Davidsen T.M."/>
            <person name="Wayne K.J."/>
            <person name="Tettelin H."/>
            <person name="Glass J.I."/>
            <person name="Rusch D."/>
            <person name="Podicherti R."/>
            <person name="Tsui H.-C.T."/>
            <person name="Winkler M.E."/>
        </authorList>
    </citation>
    <scope>NUCLEOTIDE SEQUENCE</scope>
</reference>
<dbReference type="InterPro" id="IPR023366">
    <property type="entry name" value="ATP_synth_asu-like_sf"/>
</dbReference>
<dbReference type="GO" id="GO:0005524">
    <property type="term" value="F:ATP binding"/>
    <property type="evidence" value="ECO:0007669"/>
    <property type="project" value="UniProtKB-KW"/>
</dbReference>
<comment type="similarity">
    <text evidence="1">Belongs to the ATPase alpha/beta chains family.</text>
</comment>
<keyword evidence="2" id="KW-0813">Transport</keyword>
<dbReference type="AlphaFoldDB" id="A0A382XK34"/>
<dbReference type="InterPro" id="IPR036121">
    <property type="entry name" value="ATPase_F1/V1/A1_a/bsu_N_sf"/>
</dbReference>
<accession>A0A382XK34</accession>
<dbReference type="GO" id="GO:1902600">
    <property type="term" value="P:proton transmembrane transport"/>
    <property type="evidence" value="ECO:0007669"/>
    <property type="project" value="InterPro"/>
</dbReference>